<dbReference type="PANTHER" id="PTHR47278:SF1">
    <property type="entry name" value="GLUTATHIONE HYDROLASE 6"/>
    <property type="match status" value="1"/>
</dbReference>
<dbReference type="InterPro" id="IPR043137">
    <property type="entry name" value="GGT_ssub_C"/>
</dbReference>
<sequence>MYSEQYHRLELWSGRVTYTSGKTQLSICIVGSFFCNCPSLQPSELFPLFLLPFLVVSVDNCSKVGKELLQEGGNVVDGAVASLLCLGVVHPHIAGVGGAFSAILYNGTTGSLKVIYSTGPQVPSMPYGVPSILQGVRELHSRWGHSEWRSLFQGAIGLAEDGFLIDGILGRALEAHEDEITTSDLCDLFCNESRHLKSTGMLMSNRNLAELLRGASLNESHFPETLAMKLAEDLSLHERPAFSAAVQRSHGEINEPLIAEGEKYTVLSDTSPLTGLMLSVILERVREQSVAFQGSGDLNSVAASYASLFNLTWVLNNTGEKNLGSTELFGLNMRGSHIGVLDRRGNFIIMSASLNATWGSRRLLPSSGVILSSFTTNISHSPYVSFPLVIKISTDSDPESDGDEGDSELEVIAVAGGLSAVFNAAILLHNRVDFGMPSAEAVGSPLLHLEQGTTTAVAVCLSAISNGSDIYRLLPEWAGRLQEVEECADDSVSMLLRFHADHVSTHSAPAVTDHTDGY</sequence>
<gene>
    <name evidence="2" type="primary">si:ch73-337l15.2</name>
</gene>
<dbReference type="Proteomes" id="UP000314983">
    <property type="component" value="Chromosome 9"/>
</dbReference>
<reference evidence="3" key="2">
    <citation type="journal article" date="2017" name="Sci. Adv.">
        <title>A tail of two voltages: Proteomic comparison of the three electric organs of the electric eel.</title>
        <authorList>
            <person name="Traeger L.L."/>
            <person name="Sabat G."/>
            <person name="Barrett-Wilt G.A."/>
            <person name="Wells G.B."/>
            <person name="Sussman M.R."/>
        </authorList>
    </citation>
    <scope>NUCLEOTIDE SEQUENCE [LARGE SCALE GENOMIC DNA]</scope>
</reference>
<proteinExistence type="inferred from homology"/>
<dbReference type="Gene3D" id="3.60.20.40">
    <property type="match status" value="1"/>
</dbReference>
<accession>A0A4W4ECN9</accession>
<keyword evidence="3" id="KW-1185">Reference proteome</keyword>
<dbReference type="InterPro" id="IPR029055">
    <property type="entry name" value="Ntn_hydrolases_N"/>
</dbReference>
<dbReference type="GO" id="GO:0070062">
    <property type="term" value="C:extracellular exosome"/>
    <property type="evidence" value="ECO:0007669"/>
    <property type="project" value="TreeGrafter"/>
</dbReference>
<reference evidence="2" key="5">
    <citation type="submission" date="2025-09" db="UniProtKB">
        <authorList>
            <consortium name="Ensembl"/>
        </authorList>
    </citation>
    <scope>IDENTIFICATION</scope>
</reference>
<dbReference type="STRING" id="8005.ENSEEEP00000009428"/>
<dbReference type="InterPro" id="IPR052688">
    <property type="entry name" value="Gamma-glutamyltransfase"/>
</dbReference>
<dbReference type="PRINTS" id="PR01210">
    <property type="entry name" value="GGTRANSPTASE"/>
</dbReference>
<reference evidence="2" key="4">
    <citation type="submission" date="2025-08" db="UniProtKB">
        <authorList>
            <consortium name="Ensembl"/>
        </authorList>
    </citation>
    <scope>IDENTIFICATION</scope>
</reference>
<evidence type="ECO:0000313" key="3">
    <source>
        <dbReference type="Proteomes" id="UP000314983"/>
    </source>
</evidence>
<dbReference type="PANTHER" id="PTHR47278">
    <property type="entry name" value="GLUTATHIONE HYDROLASE 6"/>
    <property type="match status" value="1"/>
</dbReference>
<dbReference type="SUPFAM" id="SSF56235">
    <property type="entry name" value="N-terminal nucleophile aminohydrolases (Ntn hydrolases)"/>
    <property type="match status" value="1"/>
</dbReference>
<dbReference type="AlphaFoldDB" id="A0A4W4ECN9"/>
<organism evidence="2 3">
    <name type="scientific">Electrophorus electricus</name>
    <name type="common">Electric eel</name>
    <name type="synonym">Gymnotus electricus</name>
    <dbReference type="NCBI Taxonomy" id="8005"/>
    <lineage>
        <taxon>Eukaryota</taxon>
        <taxon>Metazoa</taxon>
        <taxon>Chordata</taxon>
        <taxon>Craniata</taxon>
        <taxon>Vertebrata</taxon>
        <taxon>Euteleostomi</taxon>
        <taxon>Actinopterygii</taxon>
        <taxon>Neopterygii</taxon>
        <taxon>Teleostei</taxon>
        <taxon>Ostariophysi</taxon>
        <taxon>Gymnotiformes</taxon>
        <taxon>Gymnotoidei</taxon>
        <taxon>Gymnotidae</taxon>
        <taxon>Electrophorus</taxon>
    </lineage>
</organism>
<protein>
    <recommendedName>
        <fullName evidence="4">Gamma-glutamyltransferase 7</fullName>
    </recommendedName>
</protein>
<dbReference type="Pfam" id="PF01019">
    <property type="entry name" value="G_glu_transpept"/>
    <property type="match status" value="1"/>
</dbReference>
<reference evidence="2" key="3">
    <citation type="submission" date="2020-05" db="EMBL/GenBank/DDBJ databases">
        <title>Electrophorus electricus (electric eel) genome, fEleEle1, primary haplotype.</title>
        <authorList>
            <person name="Myers G."/>
            <person name="Meyer A."/>
            <person name="Fedrigo O."/>
            <person name="Formenti G."/>
            <person name="Rhie A."/>
            <person name="Tracey A."/>
            <person name="Sims Y."/>
            <person name="Jarvis E.D."/>
        </authorList>
    </citation>
    <scope>NUCLEOTIDE SEQUENCE [LARGE SCALE GENOMIC DNA]</scope>
</reference>
<evidence type="ECO:0000256" key="1">
    <source>
        <dbReference type="ARBA" id="ARBA00009381"/>
    </source>
</evidence>
<reference evidence="3" key="1">
    <citation type="journal article" date="2014" name="Science">
        <title>Nonhuman genetics. Genomic basis for the convergent evolution of electric organs.</title>
        <authorList>
            <person name="Gallant J.R."/>
            <person name="Traeger L.L."/>
            <person name="Volkening J.D."/>
            <person name="Moffett H."/>
            <person name="Chen P.H."/>
            <person name="Novina C.D."/>
            <person name="Phillips G.N.Jr."/>
            <person name="Anand R."/>
            <person name="Wells G.B."/>
            <person name="Pinch M."/>
            <person name="Guth R."/>
            <person name="Unguez G.A."/>
            <person name="Albert J.S."/>
            <person name="Zakon H.H."/>
            <person name="Samanta M.P."/>
            <person name="Sussman M.R."/>
        </authorList>
    </citation>
    <scope>NUCLEOTIDE SEQUENCE [LARGE SCALE GENOMIC DNA]</scope>
</reference>
<dbReference type="Ensembl" id="ENSEEET00000009546.2">
    <property type="protein sequence ID" value="ENSEEEP00000009428.2"/>
    <property type="gene ID" value="ENSEEEG00000004819.2"/>
</dbReference>
<evidence type="ECO:0000313" key="2">
    <source>
        <dbReference type="Ensembl" id="ENSEEEP00000009428.2"/>
    </source>
</evidence>
<comment type="similarity">
    <text evidence="1">Belongs to the gamma-glutamyltransferase family.</text>
</comment>
<dbReference type="GeneTree" id="ENSGT00940000161883"/>
<name>A0A4W4ECN9_ELEEL</name>
<dbReference type="OMA" id="CDLFCDT"/>
<evidence type="ECO:0008006" key="4">
    <source>
        <dbReference type="Google" id="ProtNLM"/>
    </source>
</evidence>